<evidence type="ECO:0000313" key="19">
    <source>
        <dbReference type="Ensembl" id="ENSSDAP00000003960.1"/>
    </source>
</evidence>
<evidence type="ECO:0000256" key="9">
    <source>
        <dbReference type="ARBA" id="ARBA00022989"/>
    </source>
</evidence>
<dbReference type="PROSITE" id="PS01186">
    <property type="entry name" value="EGF_2"/>
    <property type="match status" value="2"/>
</dbReference>
<keyword evidence="20" id="KW-1185">Reference proteome</keyword>
<dbReference type="PROSITE" id="PS50068">
    <property type="entry name" value="LDLRA_2"/>
    <property type="match status" value="4"/>
</dbReference>
<evidence type="ECO:0000256" key="1">
    <source>
        <dbReference type="ARBA" id="ARBA00004251"/>
    </source>
</evidence>
<comment type="caution">
    <text evidence="14">Lacks conserved residue(s) required for the propagation of feature annotation.</text>
</comment>
<feature type="domain" description="EGF-like" evidence="18">
    <location>
        <begin position="210"/>
        <end position="249"/>
    </location>
</feature>
<dbReference type="GO" id="GO:0005576">
    <property type="term" value="C:extracellular region"/>
    <property type="evidence" value="ECO:0007669"/>
    <property type="project" value="UniProtKB-SubCell"/>
</dbReference>
<dbReference type="PRINTS" id="PR00261">
    <property type="entry name" value="LDLRECEPTOR"/>
</dbReference>
<reference evidence="19" key="2">
    <citation type="submission" date="2025-09" db="UniProtKB">
        <authorList>
            <consortium name="Ensembl"/>
        </authorList>
    </citation>
    <scope>IDENTIFICATION</scope>
</reference>
<feature type="repeat" description="LDL-receptor class B" evidence="16">
    <location>
        <begin position="386"/>
        <end position="429"/>
    </location>
</feature>
<reference evidence="19" key="1">
    <citation type="submission" date="2025-08" db="UniProtKB">
        <authorList>
            <consortium name="Ensembl"/>
        </authorList>
    </citation>
    <scope>IDENTIFICATION</scope>
</reference>
<dbReference type="SMART" id="SM00181">
    <property type="entry name" value="EGF"/>
    <property type="match status" value="4"/>
</dbReference>
<dbReference type="Pfam" id="PF14670">
    <property type="entry name" value="FXa_inhibition"/>
    <property type="match status" value="1"/>
</dbReference>
<evidence type="ECO:0000256" key="10">
    <source>
        <dbReference type="ARBA" id="ARBA00023136"/>
    </source>
</evidence>
<dbReference type="InterPro" id="IPR051221">
    <property type="entry name" value="LDLR-related"/>
</dbReference>
<dbReference type="FunFam" id="4.10.400.10:FF:000138">
    <property type="entry name" value="Low-density lipoprotein receptor-related protein 8"/>
    <property type="match status" value="1"/>
</dbReference>
<feature type="disulfide bond" evidence="15">
    <location>
        <begin position="10"/>
        <end position="22"/>
    </location>
</feature>
<feature type="repeat" description="LDL-receptor class B" evidence="16">
    <location>
        <begin position="430"/>
        <end position="474"/>
    </location>
</feature>
<dbReference type="InterPro" id="IPR023415">
    <property type="entry name" value="LDLR_class-A_CS"/>
</dbReference>
<feature type="transmembrane region" description="Helical" evidence="17">
    <location>
        <begin position="584"/>
        <end position="607"/>
    </location>
</feature>
<dbReference type="InterPro" id="IPR002172">
    <property type="entry name" value="LDrepeatLR_classA_rpt"/>
</dbReference>
<dbReference type="PANTHER" id="PTHR22722">
    <property type="entry name" value="LOW-DENSITY LIPOPROTEIN RECEPTOR-RELATED PROTEIN 2-RELATED"/>
    <property type="match status" value="1"/>
</dbReference>
<keyword evidence="6" id="KW-0254">Endocytosis</keyword>
<keyword evidence="4" id="KW-0964">Secreted</keyword>
<feature type="disulfide bond" evidence="15">
    <location>
        <begin position="56"/>
        <end position="74"/>
    </location>
</feature>
<dbReference type="Gene3D" id="4.10.400.10">
    <property type="entry name" value="Low-density Lipoprotein Receptor"/>
    <property type="match status" value="4"/>
</dbReference>
<feature type="disulfide bond" evidence="15">
    <location>
        <begin position="133"/>
        <end position="145"/>
    </location>
</feature>
<evidence type="ECO:0000256" key="7">
    <source>
        <dbReference type="ARBA" id="ARBA00022692"/>
    </source>
</evidence>
<feature type="disulfide bond" evidence="15">
    <location>
        <begin position="152"/>
        <end position="167"/>
    </location>
</feature>
<evidence type="ECO:0000256" key="13">
    <source>
        <dbReference type="ARBA" id="ARBA00023180"/>
    </source>
</evidence>
<keyword evidence="12" id="KW-0675">Receptor</keyword>
<dbReference type="SMART" id="SM00135">
    <property type="entry name" value="LY"/>
    <property type="match status" value="5"/>
</dbReference>
<comment type="subcellular location">
    <subcellularLocation>
        <location evidence="1">Cell membrane</location>
        <topology evidence="1">Single-pass type I membrane protein</topology>
    </subcellularLocation>
    <subcellularLocation>
        <location evidence="2">Secreted</location>
    </subcellularLocation>
</comment>
<evidence type="ECO:0000256" key="16">
    <source>
        <dbReference type="PROSITE-ProRule" id="PRU00461"/>
    </source>
</evidence>
<dbReference type="FunFam" id="2.10.25.10:FF:000009">
    <property type="entry name" value="Low-density lipoprotein receptor isoform 1"/>
    <property type="match status" value="1"/>
</dbReference>
<evidence type="ECO:0000256" key="15">
    <source>
        <dbReference type="PROSITE-ProRule" id="PRU00124"/>
    </source>
</evidence>
<dbReference type="GO" id="GO:0006898">
    <property type="term" value="P:receptor-mediated endocytosis"/>
    <property type="evidence" value="ECO:0007669"/>
    <property type="project" value="TreeGrafter"/>
</dbReference>
<dbReference type="GO" id="GO:0005509">
    <property type="term" value="F:calcium ion binding"/>
    <property type="evidence" value="ECO:0007669"/>
    <property type="project" value="InterPro"/>
</dbReference>
<feature type="disulfide bond" evidence="15">
    <location>
        <begin position="111"/>
        <end position="126"/>
    </location>
</feature>
<dbReference type="PANTHER" id="PTHR22722:SF15">
    <property type="entry name" value="LOW-DENSITY LIPOPROTEIN RECEPTOR-RELATED"/>
    <property type="match status" value="1"/>
</dbReference>
<evidence type="ECO:0000256" key="8">
    <source>
        <dbReference type="ARBA" id="ARBA00022737"/>
    </source>
</evidence>
<dbReference type="SMART" id="SM00179">
    <property type="entry name" value="EGF_CA"/>
    <property type="match status" value="2"/>
</dbReference>
<keyword evidence="11 14" id="KW-1015">Disulfide bond</keyword>
<dbReference type="Gene3D" id="2.10.25.10">
    <property type="entry name" value="Laminin"/>
    <property type="match status" value="3"/>
</dbReference>
<feature type="repeat" description="LDL-receptor class B" evidence="16">
    <location>
        <begin position="343"/>
        <end position="385"/>
    </location>
</feature>
<dbReference type="PROSITE" id="PS50026">
    <property type="entry name" value="EGF_3"/>
    <property type="match status" value="1"/>
</dbReference>
<dbReference type="FunFam" id="2.10.25.10:FF:000052">
    <property type="entry name" value="low-density lipoprotein receptor isoform X1"/>
    <property type="match status" value="1"/>
</dbReference>
<feature type="repeat" description="LDL-receptor class B" evidence="16">
    <location>
        <begin position="296"/>
        <end position="342"/>
    </location>
</feature>
<dbReference type="Gene3D" id="2.120.10.30">
    <property type="entry name" value="TolB, C-terminal domain"/>
    <property type="match status" value="1"/>
</dbReference>
<dbReference type="Ensembl" id="ENSSDAT00000004553.1">
    <property type="protein sequence ID" value="ENSSDAP00000003960.1"/>
    <property type="gene ID" value="ENSSDAG00000003718.1"/>
</dbReference>
<dbReference type="Pfam" id="PF00058">
    <property type="entry name" value="Ldl_recept_b"/>
    <property type="match status" value="5"/>
</dbReference>
<evidence type="ECO:0000256" key="5">
    <source>
        <dbReference type="ARBA" id="ARBA00022536"/>
    </source>
</evidence>
<dbReference type="Pfam" id="PF00057">
    <property type="entry name" value="Ldl_recept_a"/>
    <property type="match status" value="4"/>
</dbReference>
<proteinExistence type="predicted"/>
<dbReference type="GO" id="GO:0042562">
    <property type="term" value="F:hormone binding"/>
    <property type="evidence" value="ECO:0007669"/>
    <property type="project" value="TreeGrafter"/>
</dbReference>
<keyword evidence="10 17" id="KW-0472">Membrane</keyword>
<dbReference type="FunFam" id="2.120.10.30:FF:000002">
    <property type="entry name" value="low-density lipoprotein receptor isoform X1"/>
    <property type="match status" value="1"/>
</dbReference>
<dbReference type="InterPro" id="IPR036055">
    <property type="entry name" value="LDL_receptor-like_sf"/>
</dbReference>
<dbReference type="SUPFAM" id="SSF57424">
    <property type="entry name" value="LDL receptor-like module"/>
    <property type="match status" value="4"/>
</dbReference>
<dbReference type="FunFam" id="4.10.400.10:FF:000030">
    <property type="entry name" value="Sortilin related receptor 1"/>
    <property type="match status" value="1"/>
</dbReference>
<keyword evidence="5 14" id="KW-0245">EGF-like domain</keyword>
<dbReference type="PROSITE" id="PS51120">
    <property type="entry name" value="LDLRB"/>
    <property type="match status" value="4"/>
</dbReference>
<keyword evidence="13" id="KW-0325">Glycoprotein</keyword>
<evidence type="ECO:0000256" key="17">
    <source>
        <dbReference type="SAM" id="Phobius"/>
    </source>
</evidence>
<dbReference type="SMART" id="SM00192">
    <property type="entry name" value="LDLa"/>
    <property type="match status" value="4"/>
</dbReference>
<dbReference type="FunFam" id="4.10.400.10:FF:000162">
    <property type="entry name" value="LDL receptor related protein 8"/>
    <property type="match status" value="1"/>
</dbReference>
<evidence type="ECO:0000256" key="11">
    <source>
        <dbReference type="ARBA" id="ARBA00023157"/>
    </source>
</evidence>
<dbReference type="CDD" id="cd00054">
    <property type="entry name" value="EGF_CA"/>
    <property type="match status" value="1"/>
</dbReference>
<dbReference type="GO" id="GO:0016324">
    <property type="term" value="C:apical plasma membrane"/>
    <property type="evidence" value="ECO:0007669"/>
    <property type="project" value="TreeGrafter"/>
</dbReference>
<feature type="disulfide bond" evidence="15">
    <location>
        <begin position="140"/>
        <end position="158"/>
    </location>
</feature>
<accession>A0A8C9P5Q0</accession>
<dbReference type="CDD" id="cd00112">
    <property type="entry name" value="LDLa"/>
    <property type="match status" value="4"/>
</dbReference>
<keyword evidence="7 17" id="KW-0812">Transmembrane</keyword>
<dbReference type="GO" id="GO:0043235">
    <property type="term" value="C:receptor complex"/>
    <property type="evidence" value="ECO:0007669"/>
    <property type="project" value="TreeGrafter"/>
</dbReference>
<dbReference type="InterPro" id="IPR049883">
    <property type="entry name" value="NOTCH1_EGF-like"/>
</dbReference>
<evidence type="ECO:0000256" key="4">
    <source>
        <dbReference type="ARBA" id="ARBA00022525"/>
    </source>
</evidence>
<name>A0A8C9P5Q0_SPEDA</name>
<evidence type="ECO:0000256" key="12">
    <source>
        <dbReference type="ARBA" id="ARBA00023170"/>
    </source>
</evidence>
<dbReference type="AlphaFoldDB" id="A0A8C9P5Q0"/>
<keyword evidence="3" id="KW-1003">Cell membrane</keyword>
<evidence type="ECO:0000256" key="6">
    <source>
        <dbReference type="ARBA" id="ARBA00022583"/>
    </source>
</evidence>
<feature type="disulfide bond" evidence="15">
    <location>
        <begin position="17"/>
        <end position="35"/>
    </location>
</feature>
<evidence type="ECO:0000256" key="2">
    <source>
        <dbReference type="ARBA" id="ARBA00004613"/>
    </source>
</evidence>
<sequence>RVSQGPIKECQEDQFRCRNERCIPSVWRCDEDDDCSDNSDEDDCPKKTCADSDFTCDNGHCLPERWKCDGEEECPDGSDESEATCPRQVCPAEKLSCGPTSHKCVPASWRCDGEKDCEGGADEAGCATLLGTCRGDEFQCGDGTCVLAIKRCNQEQDCPDGSDEAGCLQGLNECLQNNGGCSHICTDLKIGFECTCPAGFRLLDQKTCGDIDECEDPDACSQICVNYKGYFKCECHPGYEMDTLTKNCKAVAGKSPSLIFTNRHEVRKIDLVKRDYSRLIPMLKNVVALDVEVATNRIYWCDLSYRKIYSAYMDKASDPAEQEVLIDEQLHSPEGLAVDWVHKHIYWTDSGNKTISVATVDGGRRCTLFSRDLSEPRAIAVDPLRGFMYWSDWGYQAKIEKSGLNGVDRQTLVSDNIEWPNGITLDLLNQRLYWVDSKLHQLSSIDFSGSNRKMLIFSPDFLSHPFGIAVFEDKVFWTDLENEAIFSANRLNGLEISILAENLNNPHDIVIFHELKQPRAADACELSAQPNGGCEYLCLPAPQISSHSPKYTCACPDTMWLGPDMKRCYRDGNEGGKMGSTVTAAVIGIIAPIAVIALLCMSGYLIWRNWKRKNTKSMNFDNPVYRKTTEEEDEDELHIGRTAQIGHVYPARVALSLEDDGLP</sequence>
<dbReference type="PROSITE" id="PS01187">
    <property type="entry name" value="EGF_CA"/>
    <property type="match status" value="1"/>
</dbReference>
<evidence type="ECO:0000259" key="18">
    <source>
        <dbReference type="PROSITE" id="PS50026"/>
    </source>
</evidence>
<dbReference type="InterPro" id="IPR000742">
    <property type="entry name" value="EGF"/>
</dbReference>
<dbReference type="Pfam" id="PF07645">
    <property type="entry name" value="EGF_CA"/>
    <property type="match status" value="1"/>
</dbReference>
<dbReference type="PROSITE" id="PS01209">
    <property type="entry name" value="LDLRA_1"/>
    <property type="match status" value="3"/>
</dbReference>
<evidence type="ECO:0000313" key="20">
    <source>
        <dbReference type="Proteomes" id="UP000694422"/>
    </source>
</evidence>
<feature type="disulfide bond" evidence="14">
    <location>
        <begin position="214"/>
        <end position="224"/>
    </location>
</feature>
<dbReference type="InterPro" id="IPR000033">
    <property type="entry name" value="LDLR_classB_rpt"/>
</dbReference>
<feature type="disulfide bond" evidence="15">
    <location>
        <begin position="49"/>
        <end position="61"/>
    </location>
</feature>
<feature type="disulfide bond" evidence="15">
    <location>
        <begin position="29"/>
        <end position="44"/>
    </location>
</feature>
<dbReference type="PROSITE" id="PS00010">
    <property type="entry name" value="ASX_HYDROXYL"/>
    <property type="match status" value="2"/>
</dbReference>
<evidence type="ECO:0000256" key="3">
    <source>
        <dbReference type="ARBA" id="ARBA00022475"/>
    </source>
</evidence>
<dbReference type="InterPro" id="IPR001881">
    <property type="entry name" value="EGF-like_Ca-bd_dom"/>
</dbReference>
<keyword evidence="8" id="KW-0677">Repeat</keyword>
<dbReference type="InterPro" id="IPR000152">
    <property type="entry name" value="EGF-type_Asp/Asn_hydroxyl_site"/>
</dbReference>
<organism evidence="19 20">
    <name type="scientific">Spermophilus dauricus</name>
    <name type="common">Daurian ground squirrel</name>
    <dbReference type="NCBI Taxonomy" id="99837"/>
    <lineage>
        <taxon>Eukaryota</taxon>
        <taxon>Metazoa</taxon>
        <taxon>Chordata</taxon>
        <taxon>Craniata</taxon>
        <taxon>Vertebrata</taxon>
        <taxon>Euteleostomi</taxon>
        <taxon>Mammalia</taxon>
        <taxon>Eutheria</taxon>
        <taxon>Euarchontoglires</taxon>
        <taxon>Glires</taxon>
        <taxon>Rodentia</taxon>
        <taxon>Sciuromorpha</taxon>
        <taxon>Sciuridae</taxon>
        <taxon>Xerinae</taxon>
        <taxon>Marmotini</taxon>
        <taxon>Spermophilus</taxon>
    </lineage>
</organism>
<dbReference type="Proteomes" id="UP000694422">
    <property type="component" value="Unplaced"/>
</dbReference>
<keyword evidence="9 17" id="KW-1133">Transmembrane helix</keyword>
<evidence type="ECO:0000256" key="14">
    <source>
        <dbReference type="PROSITE-ProRule" id="PRU00076"/>
    </source>
</evidence>
<dbReference type="SUPFAM" id="SSF63825">
    <property type="entry name" value="YWTD domain"/>
    <property type="match status" value="1"/>
</dbReference>
<protein>
    <submittedName>
        <fullName evidence="19">LDL receptor related protein 8</fullName>
    </submittedName>
</protein>
<dbReference type="InterPro" id="IPR018097">
    <property type="entry name" value="EGF_Ca-bd_CS"/>
</dbReference>
<dbReference type="SUPFAM" id="SSF57196">
    <property type="entry name" value="EGF/Laminin"/>
    <property type="match status" value="3"/>
</dbReference>
<dbReference type="InterPro" id="IPR011042">
    <property type="entry name" value="6-blade_b-propeller_TolB-like"/>
</dbReference>